<sequence>MSGPRQIGPKGPELALAEAHLGYLNNVKVKYETKVVNCERVLSILRSHLEHLEKKNASQGVLRYEQEVDGTNTESLESLDGDGQDRVDGFGCEGEAYLEQQSLDAVADEDDMSDYETDENGEYTEAESEDEGASGDEEVAEQEDIEYIDLTAEEEDVAEEETSGDESPSEDEDNSNDRARISGMNHNSHHTPEDSESEEDAEERRREYKAWKAKMRLFQAGNEPPCDDPSHPLYCKHAQDPKYNGLYGSVSSDDSDSDSDEDAMSVQDDGGALLGELANDKDEEGGHDVEATDALTPPSDDEGGGASDSGNEHDPATNLASDSEQAEDPLDRSESASDNAPDEPAATENAKAQNNNATLHISELEKQLPTLKLCRDELNTLLDPVIAYLTNLISQQAGIDGPTDLENIGYMVLAQMFAKDAGSVEAFLADLRELENPDEDKEPVEIDEAGETEEEHGEDSDLAGSVAEQGEVEAEIELHTPTVQRPVLDVFSTPIMGGKRDREVDEEEGDTSNAKRPRLERSDPL</sequence>
<protein>
    <submittedName>
        <fullName evidence="2">Uncharacterized protein</fullName>
    </submittedName>
</protein>
<feature type="region of interest" description="Disordered" evidence="1">
    <location>
        <begin position="434"/>
        <end position="525"/>
    </location>
</feature>
<dbReference type="Proteomes" id="UP000235786">
    <property type="component" value="Unassembled WGS sequence"/>
</dbReference>
<dbReference type="OrthoDB" id="10632620at2759"/>
<feature type="compositionally biased region" description="Acidic residues" evidence="1">
    <location>
        <begin position="436"/>
        <end position="461"/>
    </location>
</feature>
<reference evidence="2 3" key="1">
    <citation type="submission" date="2016-04" db="EMBL/GenBank/DDBJ databases">
        <title>A degradative enzymes factory behind the ericoid mycorrhizal symbiosis.</title>
        <authorList>
            <consortium name="DOE Joint Genome Institute"/>
            <person name="Martino E."/>
            <person name="Morin E."/>
            <person name="Grelet G."/>
            <person name="Kuo A."/>
            <person name="Kohler A."/>
            <person name="Daghino S."/>
            <person name="Barry K."/>
            <person name="Choi C."/>
            <person name="Cichocki N."/>
            <person name="Clum A."/>
            <person name="Copeland A."/>
            <person name="Hainaut M."/>
            <person name="Haridas S."/>
            <person name="Labutti K."/>
            <person name="Lindquist E."/>
            <person name="Lipzen A."/>
            <person name="Khouja H.-R."/>
            <person name="Murat C."/>
            <person name="Ohm R."/>
            <person name="Olson A."/>
            <person name="Spatafora J."/>
            <person name="Veneault-Fourrey C."/>
            <person name="Henrissat B."/>
            <person name="Grigoriev I."/>
            <person name="Martin F."/>
            <person name="Perotto S."/>
        </authorList>
    </citation>
    <scope>NUCLEOTIDE SEQUENCE [LARGE SCALE GENOMIC DNA]</scope>
    <source>
        <strain evidence="2 3">F</strain>
    </source>
</reference>
<feature type="compositionally biased region" description="Acidic residues" evidence="1">
    <location>
        <begin position="253"/>
        <end position="263"/>
    </location>
</feature>
<evidence type="ECO:0000313" key="3">
    <source>
        <dbReference type="Proteomes" id="UP000235786"/>
    </source>
</evidence>
<dbReference type="EMBL" id="KZ613954">
    <property type="protein sequence ID" value="PMD34318.1"/>
    <property type="molecule type" value="Genomic_DNA"/>
</dbReference>
<gene>
    <name evidence="2" type="ORF">L207DRAFT_604948</name>
</gene>
<feature type="region of interest" description="Disordered" evidence="1">
    <location>
        <begin position="103"/>
        <end position="206"/>
    </location>
</feature>
<feature type="compositionally biased region" description="Basic and acidic residues" evidence="1">
    <location>
        <begin position="278"/>
        <end position="290"/>
    </location>
</feature>
<evidence type="ECO:0000313" key="2">
    <source>
        <dbReference type="EMBL" id="PMD34318.1"/>
    </source>
</evidence>
<name>A0A2J6R738_HYAVF</name>
<keyword evidence="3" id="KW-1185">Reference proteome</keyword>
<feature type="compositionally biased region" description="Acidic residues" evidence="1">
    <location>
        <begin position="106"/>
        <end position="174"/>
    </location>
</feature>
<feature type="region of interest" description="Disordered" evidence="1">
    <location>
        <begin position="220"/>
        <end position="350"/>
    </location>
</feature>
<proteinExistence type="predicted"/>
<accession>A0A2J6R738</accession>
<evidence type="ECO:0000256" key="1">
    <source>
        <dbReference type="SAM" id="MobiDB-lite"/>
    </source>
</evidence>
<organism evidence="2 3">
    <name type="scientific">Hyaloscypha variabilis (strain UAMH 11265 / GT02V1 / F)</name>
    <name type="common">Meliniomyces variabilis</name>
    <dbReference type="NCBI Taxonomy" id="1149755"/>
    <lineage>
        <taxon>Eukaryota</taxon>
        <taxon>Fungi</taxon>
        <taxon>Dikarya</taxon>
        <taxon>Ascomycota</taxon>
        <taxon>Pezizomycotina</taxon>
        <taxon>Leotiomycetes</taxon>
        <taxon>Helotiales</taxon>
        <taxon>Hyaloscyphaceae</taxon>
        <taxon>Hyaloscypha</taxon>
        <taxon>Hyaloscypha variabilis</taxon>
    </lineage>
</organism>
<dbReference type="AlphaFoldDB" id="A0A2J6R738"/>